<dbReference type="Gene3D" id="3.60.10.10">
    <property type="entry name" value="Endonuclease/exonuclease/phosphatase"/>
    <property type="match status" value="1"/>
</dbReference>
<reference evidence="3 4" key="1">
    <citation type="journal article" date="2019" name="Commun. Biol.">
        <title>The bagworm genome reveals a unique fibroin gene that provides high tensile strength.</title>
        <authorList>
            <person name="Kono N."/>
            <person name="Nakamura H."/>
            <person name="Ohtoshi R."/>
            <person name="Tomita M."/>
            <person name="Numata K."/>
            <person name="Arakawa K."/>
        </authorList>
    </citation>
    <scope>NUCLEOTIDE SEQUENCE [LARGE SCALE GENOMIC DNA]</scope>
</reference>
<keyword evidence="3" id="KW-0808">Transferase</keyword>
<name>A0A4C1TJE6_EUMVA</name>
<dbReference type="GO" id="GO:0003964">
    <property type="term" value="F:RNA-directed DNA polymerase activity"/>
    <property type="evidence" value="ECO:0007669"/>
    <property type="project" value="UniProtKB-KW"/>
</dbReference>
<protein>
    <submittedName>
        <fullName evidence="3">RNA-directed DNA polymerase from mobile element jockey</fullName>
    </submittedName>
</protein>
<sequence>MEVTGCRLAMTGHGTLVIISVYLPFTKKLLRRDLRALLALGDAVILCGNFNCKSPRWSCPTTNYNGDKLNQLEDKLNLEITAPYYPDIATNRPSTLDTALTKEVVLNLNCIDTLHDLFSEHRPVVLKMGLPDGGSPNPTLKITDWKRVSTALEKIDTPSLISIPNGISTTDEMDSAIGANHVTYQPRQDSGREKRVRGSGALGSQEAPGRRSRIDMSKKRYSAPREHIPHC</sequence>
<evidence type="ECO:0000313" key="3">
    <source>
        <dbReference type="EMBL" id="GBP13421.1"/>
    </source>
</evidence>
<feature type="domain" description="Endonuclease/exonuclease/phosphatase" evidence="2">
    <location>
        <begin position="17"/>
        <end position="124"/>
    </location>
</feature>
<feature type="region of interest" description="Disordered" evidence="1">
    <location>
        <begin position="185"/>
        <end position="231"/>
    </location>
</feature>
<gene>
    <name evidence="3" type="ORF">EVAR_4179_1</name>
</gene>
<comment type="caution">
    <text evidence="3">The sequence shown here is derived from an EMBL/GenBank/DDBJ whole genome shotgun (WGS) entry which is preliminary data.</text>
</comment>
<dbReference type="AlphaFoldDB" id="A0A4C1TJE6"/>
<keyword evidence="3" id="KW-0695">RNA-directed DNA polymerase</keyword>
<dbReference type="SUPFAM" id="SSF56219">
    <property type="entry name" value="DNase I-like"/>
    <property type="match status" value="1"/>
</dbReference>
<dbReference type="InterPro" id="IPR005135">
    <property type="entry name" value="Endo/exonuclease/phosphatase"/>
</dbReference>
<keyword evidence="3" id="KW-0548">Nucleotidyltransferase</keyword>
<dbReference type="InterPro" id="IPR036691">
    <property type="entry name" value="Endo/exonu/phosph_ase_sf"/>
</dbReference>
<accession>A0A4C1TJE6</accession>
<organism evidence="3 4">
    <name type="scientific">Eumeta variegata</name>
    <name type="common">Bagworm moth</name>
    <name type="synonym">Eumeta japonica</name>
    <dbReference type="NCBI Taxonomy" id="151549"/>
    <lineage>
        <taxon>Eukaryota</taxon>
        <taxon>Metazoa</taxon>
        <taxon>Ecdysozoa</taxon>
        <taxon>Arthropoda</taxon>
        <taxon>Hexapoda</taxon>
        <taxon>Insecta</taxon>
        <taxon>Pterygota</taxon>
        <taxon>Neoptera</taxon>
        <taxon>Endopterygota</taxon>
        <taxon>Lepidoptera</taxon>
        <taxon>Glossata</taxon>
        <taxon>Ditrysia</taxon>
        <taxon>Tineoidea</taxon>
        <taxon>Psychidae</taxon>
        <taxon>Oiketicinae</taxon>
        <taxon>Eumeta</taxon>
    </lineage>
</organism>
<evidence type="ECO:0000259" key="2">
    <source>
        <dbReference type="Pfam" id="PF14529"/>
    </source>
</evidence>
<evidence type="ECO:0000313" key="4">
    <source>
        <dbReference type="Proteomes" id="UP000299102"/>
    </source>
</evidence>
<dbReference type="EMBL" id="BGZK01000057">
    <property type="protein sequence ID" value="GBP13421.1"/>
    <property type="molecule type" value="Genomic_DNA"/>
</dbReference>
<proteinExistence type="predicted"/>
<dbReference type="OrthoDB" id="410155at2759"/>
<dbReference type="Pfam" id="PF14529">
    <property type="entry name" value="Exo_endo_phos_2"/>
    <property type="match status" value="1"/>
</dbReference>
<feature type="compositionally biased region" description="Basic and acidic residues" evidence="1">
    <location>
        <begin position="208"/>
        <end position="231"/>
    </location>
</feature>
<evidence type="ECO:0000256" key="1">
    <source>
        <dbReference type="SAM" id="MobiDB-lite"/>
    </source>
</evidence>
<keyword evidence="4" id="KW-1185">Reference proteome</keyword>
<dbReference type="Proteomes" id="UP000299102">
    <property type="component" value="Unassembled WGS sequence"/>
</dbReference>